<keyword evidence="1" id="KW-0812">Transmembrane</keyword>
<protein>
    <submittedName>
        <fullName evidence="2">Uncharacterized protein</fullName>
    </submittedName>
</protein>
<dbReference type="AlphaFoldDB" id="A0A8J6JTX7"/>
<gene>
    <name evidence="2" type="ORF">GDO78_020267</name>
</gene>
<comment type="caution">
    <text evidence="2">The sequence shown here is derived from an EMBL/GenBank/DDBJ whole genome shotgun (WGS) entry which is preliminary data.</text>
</comment>
<name>A0A8J6JTX7_ELECQ</name>
<keyword evidence="1" id="KW-1133">Transmembrane helix</keyword>
<evidence type="ECO:0000313" key="3">
    <source>
        <dbReference type="Proteomes" id="UP000770717"/>
    </source>
</evidence>
<dbReference type="Proteomes" id="UP000770717">
    <property type="component" value="Unassembled WGS sequence"/>
</dbReference>
<organism evidence="2 3">
    <name type="scientific">Eleutherodactylus coqui</name>
    <name type="common">Puerto Rican coqui</name>
    <dbReference type="NCBI Taxonomy" id="57060"/>
    <lineage>
        <taxon>Eukaryota</taxon>
        <taxon>Metazoa</taxon>
        <taxon>Chordata</taxon>
        <taxon>Craniata</taxon>
        <taxon>Vertebrata</taxon>
        <taxon>Euteleostomi</taxon>
        <taxon>Amphibia</taxon>
        <taxon>Batrachia</taxon>
        <taxon>Anura</taxon>
        <taxon>Neobatrachia</taxon>
        <taxon>Hyloidea</taxon>
        <taxon>Eleutherodactylidae</taxon>
        <taxon>Eleutherodactylinae</taxon>
        <taxon>Eleutherodactylus</taxon>
        <taxon>Eleutherodactylus</taxon>
    </lineage>
</organism>
<evidence type="ECO:0000256" key="1">
    <source>
        <dbReference type="SAM" id="Phobius"/>
    </source>
</evidence>
<reference evidence="2" key="1">
    <citation type="thesis" date="2020" institute="ProQuest LLC" country="789 East Eisenhower Parkway, Ann Arbor, MI, USA">
        <title>Comparative Genomics and Chromosome Evolution.</title>
        <authorList>
            <person name="Mudd A.B."/>
        </authorList>
    </citation>
    <scope>NUCLEOTIDE SEQUENCE</scope>
    <source>
        <strain evidence="2">HN-11 Male</strain>
        <tissue evidence="2">Kidney and liver</tissue>
    </source>
</reference>
<sequence>MRNRFLRDPQRGGTRYIKEAGSFIKALNSYYQQITPDDTTMASYLPIALLIILQVTGGLCQCPSNRIVPCAWQIAVIVLLSIVLFFILTSFCILIACGNKMKCSQTQCSSDVYLQNLGCRSQQQ</sequence>
<proteinExistence type="predicted"/>
<feature type="transmembrane region" description="Helical" evidence="1">
    <location>
        <begin position="71"/>
        <end position="97"/>
    </location>
</feature>
<dbReference type="EMBL" id="WNTK01000493">
    <property type="protein sequence ID" value="KAG9469535.1"/>
    <property type="molecule type" value="Genomic_DNA"/>
</dbReference>
<dbReference type="OrthoDB" id="10550450at2759"/>
<keyword evidence="3" id="KW-1185">Reference proteome</keyword>
<keyword evidence="1" id="KW-0472">Membrane</keyword>
<accession>A0A8J6JTX7</accession>
<feature type="transmembrane region" description="Helical" evidence="1">
    <location>
        <begin position="41"/>
        <end position="59"/>
    </location>
</feature>
<evidence type="ECO:0000313" key="2">
    <source>
        <dbReference type="EMBL" id="KAG9469535.1"/>
    </source>
</evidence>